<dbReference type="EMBL" id="VSTH01000278">
    <property type="protein sequence ID" value="TYO60810.1"/>
    <property type="molecule type" value="Genomic_DNA"/>
</dbReference>
<reference evidence="3 4" key="1">
    <citation type="submission" date="2019-08" db="EMBL/GenBank/DDBJ databases">
        <title>Bradyrhizobium hipponensis sp. nov., a rhizobium isolated from a Lupinus angustifolius root nodule in Tunisia.</title>
        <authorList>
            <person name="Off K."/>
            <person name="Rejili M."/>
            <person name="Mars M."/>
            <person name="Brachmann A."/>
            <person name="Marin M."/>
        </authorList>
    </citation>
    <scope>NUCLEOTIDE SEQUENCE [LARGE SCALE GENOMIC DNA]</scope>
    <source>
        <strain evidence="4">aSej3</strain>
    </source>
</reference>
<name>A0A5S4Y8P4_9BRAD</name>
<evidence type="ECO:0000256" key="2">
    <source>
        <dbReference type="SAM" id="Phobius"/>
    </source>
</evidence>
<dbReference type="AlphaFoldDB" id="A0A5S4Y8P4"/>
<feature type="compositionally biased region" description="Basic and acidic residues" evidence="1">
    <location>
        <begin position="1"/>
        <end position="10"/>
    </location>
</feature>
<feature type="transmembrane region" description="Helical" evidence="2">
    <location>
        <begin position="123"/>
        <end position="140"/>
    </location>
</feature>
<comment type="caution">
    <text evidence="3">The sequence shown here is derived from an EMBL/GenBank/DDBJ whole genome shotgun (WGS) entry which is preliminary data.</text>
</comment>
<gene>
    <name evidence="3" type="ORF">FXV83_41800</name>
</gene>
<feature type="region of interest" description="Disordered" evidence="1">
    <location>
        <begin position="161"/>
        <end position="183"/>
    </location>
</feature>
<keyword evidence="4" id="KW-1185">Reference proteome</keyword>
<keyword evidence="2" id="KW-0812">Transmembrane</keyword>
<evidence type="ECO:0000256" key="1">
    <source>
        <dbReference type="SAM" id="MobiDB-lite"/>
    </source>
</evidence>
<sequence length="217" mass="23152">MRKMLSDQKPVRPLGARTSLGAHPPGNDDATAASPPVNRARDEVQVAPLSVIEPKGEQTIGAAPVDASADVVQVTPPPVIERKGEQTTGTALVGVSADVVQVTPPRMIDHNDASITRSLDGSLVMMMILVAFGFITSLLFRRSYAERVLAFAAMRSSEARADSARPVNLRSPPQIEADPNPLSSLEASVRNVLNTIKEAEADMASSRQLRKARVKPS</sequence>
<keyword evidence="2" id="KW-0472">Membrane</keyword>
<evidence type="ECO:0000313" key="4">
    <source>
        <dbReference type="Proteomes" id="UP000324797"/>
    </source>
</evidence>
<dbReference type="RefSeq" id="WP_148745822.1">
    <property type="nucleotide sequence ID" value="NZ_VSTH01000278.1"/>
</dbReference>
<keyword evidence="2" id="KW-1133">Transmembrane helix</keyword>
<protein>
    <recommendedName>
        <fullName evidence="5">Transmembrane protein</fullName>
    </recommendedName>
</protein>
<evidence type="ECO:0008006" key="5">
    <source>
        <dbReference type="Google" id="ProtNLM"/>
    </source>
</evidence>
<accession>A0A5S4Y8P4</accession>
<dbReference type="Proteomes" id="UP000324797">
    <property type="component" value="Unassembled WGS sequence"/>
</dbReference>
<proteinExistence type="predicted"/>
<evidence type="ECO:0000313" key="3">
    <source>
        <dbReference type="EMBL" id="TYO60810.1"/>
    </source>
</evidence>
<feature type="region of interest" description="Disordered" evidence="1">
    <location>
        <begin position="1"/>
        <end position="38"/>
    </location>
</feature>
<organism evidence="3 4">
    <name type="scientific">Bradyrhizobium hipponense</name>
    <dbReference type="NCBI Taxonomy" id="2605638"/>
    <lineage>
        <taxon>Bacteria</taxon>
        <taxon>Pseudomonadati</taxon>
        <taxon>Pseudomonadota</taxon>
        <taxon>Alphaproteobacteria</taxon>
        <taxon>Hyphomicrobiales</taxon>
        <taxon>Nitrobacteraceae</taxon>
        <taxon>Bradyrhizobium</taxon>
    </lineage>
</organism>